<reference evidence="3 4" key="1">
    <citation type="journal article" date="2015" name="Stand. Genomic Sci.">
        <title>Genomic Encyclopedia of Bacterial and Archaeal Type Strains, Phase III: the genomes of soil and plant-associated and newly described type strains.</title>
        <authorList>
            <person name="Whitman W.B."/>
            <person name="Woyke T."/>
            <person name="Klenk H.P."/>
            <person name="Zhou Y."/>
            <person name="Lilburn T.G."/>
            <person name="Beck B.J."/>
            <person name="De Vos P."/>
            <person name="Vandamme P."/>
            <person name="Eisen J.A."/>
            <person name="Garrity G."/>
            <person name="Hugenholtz P."/>
            <person name="Kyrpides N.C."/>
        </authorList>
    </citation>
    <scope>NUCLEOTIDE SEQUENCE [LARGE SCALE GENOMIC DNA]</scope>
    <source>
        <strain evidence="3 4">DSM 64</strain>
    </source>
</reference>
<feature type="region of interest" description="Disordered" evidence="1">
    <location>
        <begin position="1"/>
        <end position="20"/>
    </location>
</feature>
<dbReference type="AlphaFoldDB" id="A0A561XYH7"/>
<dbReference type="InterPro" id="IPR029062">
    <property type="entry name" value="Class_I_gatase-like"/>
</dbReference>
<dbReference type="PANTHER" id="PTHR43130:SF14">
    <property type="entry name" value="DJ-1_PFPI DOMAIN-CONTAINING PROTEIN"/>
    <property type="match status" value="1"/>
</dbReference>
<evidence type="ECO:0000313" key="4">
    <source>
        <dbReference type="Proteomes" id="UP000321485"/>
    </source>
</evidence>
<dbReference type="InterPro" id="IPR052158">
    <property type="entry name" value="INH-QAR"/>
</dbReference>
<dbReference type="GO" id="GO:0006355">
    <property type="term" value="P:regulation of DNA-templated transcription"/>
    <property type="evidence" value="ECO:0007669"/>
    <property type="project" value="TreeGrafter"/>
</dbReference>
<evidence type="ECO:0000313" key="3">
    <source>
        <dbReference type="EMBL" id="TWG41159.1"/>
    </source>
</evidence>
<accession>A0A561XYH7</accession>
<dbReference type="PANTHER" id="PTHR43130">
    <property type="entry name" value="ARAC-FAMILY TRANSCRIPTIONAL REGULATOR"/>
    <property type="match status" value="1"/>
</dbReference>
<dbReference type="SUPFAM" id="SSF52317">
    <property type="entry name" value="Class I glutamine amidotransferase-like"/>
    <property type="match status" value="1"/>
</dbReference>
<gene>
    <name evidence="3" type="ORF">ATF69_0143</name>
</gene>
<name>A0A561XYH7_ACIDE</name>
<sequence length="225" mass="23467">MSAAPGRPKQARTAGEAEGTTVSAQPLQVAILVFDDVEALDLGGPYEVFTTASRMHQRQHPGAPAPFVVQCVARSLDPVRARAGLRVLPDADFASATAPDVLIVPGGVVDAAAACPATRAWVAQAAGRAQITASVCTGAFILAAAGVLTEGPATTHWEDTADLRTQYPALDVRENVRWVDRGALVTSAGISAGIDMSLHLVTRLLGAALSERTARQMDTPWNPQP</sequence>
<dbReference type="Pfam" id="PF01965">
    <property type="entry name" value="DJ-1_PfpI"/>
    <property type="match status" value="1"/>
</dbReference>
<protein>
    <submittedName>
        <fullName evidence="3">DJ-1/PfpI family protein</fullName>
    </submittedName>
</protein>
<dbReference type="CDD" id="cd03139">
    <property type="entry name" value="GATase1_PfpI_2"/>
    <property type="match status" value="1"/>
</dbReference>
<comment type="caution">
    <text evidence="3">The sequence shown here is derived from an EMBL/GenBank/DDBJ whole genome shotgun (WGS) entry which is preliminary data.</text>
</comment>
<dbReference type="Proteomes" id="UP000321485">
    <property type="component" value="Unassembled WGS sequence"/>
</dbReference>
<dbReference type="EMBL" id="VJWE01000001">
    <property type="protein sequence ID" value="TWG41159.1"/>
    <property type="molecule type" value="Genomic_DNA"/>
</dbReference>
<evidence type="ECO:0000256" key="1">
    <source>
        <dbReference type="SAM" id="MobiDB-lite"/>
    </source>
</evidence>
<dbReference type="Gene3D" id="3.40.50.880">
    <property type="match status" value="1"/>
</dbReference>
<organism evidence="3 4">
    <name type="scientific">Acidovorax delafieldii</name>
    <name type="common">Pseudomonas delafieldii</name>
    <dbReference type="NCBI Taxonomy" id="47920"/>
    <lineage>
        <taxon>Bacteria</taxon>
        <taxon>Pseudomonadati</taxon>
        <taxon>Pseudomonadota</taxon>
        <taxon>Betaproteobacteria</taxon>
        <taxon>Burkholderiales</taxon>
        <taxon>Comamonadaceae</taxon>
        <taxon>Acidovorax</taxon>
    </lineage>
</organism>
<dbReference type="InterPro" id="IPR002818">
    <property type="entry name" value="DJ-1/PfpI"/>
</dbReference>
<evidence type="ECO:0000259" key="2">
    <source>
        <dbReference type="Pfam" id="PF01965"/>
    </source>
</evidence>
<proteinExistence type="predicted"/>
<feature type="domain" description="DJ-1/PfpI" evidence="2">
    <location>
        <begin position="28"/>
        <end position="202"/>
    </location>
</feature>